<feature type="region of interest" description="Disordered" evidence="1">
    <location>
        <begin position="1"/>
        <end position="24"/>
    </location>
</feature>
<protein>
    <submittedName>
        <fullName evidence="2">Uncharacterized protein</fullName>
    </submittedName>
</protein>
<dbReference type="Proteomes" id="UP001176941">
    <property type="component" value="Chromosome 7"/>
</dbReference>
<sequence>TRVLAPTARTNRRPSRGFAGTRGATALGGRGWHRDGTVCTGTVRTDWGFLY</sequence>
<evidence type="ECO:0000313" key="3">
    <source>
        <dbReference type="Proteomes" id="UP001176941"/>
    </source>
</evidence>
<feature type="non-terminal residue" evidence="2">
    <location>
        <position position="1"/>
    </location>
</feature>
<dbReference type="EMBL" id="OX459943">
    <property type="protein sequence ID" value="CAI9177696.1"/>
    <property type="molecule type" value="Genomic_DNA"/>
</dbReference>
<gene>
    <name evidence="2" type="ORF">MRATA1EN1_LOCUS26658</name>
</gene>
<reference evidence="2" key="1">
    <citation type="submission" date="2023-04" db="EMBL/GenBank/DDBJ databases">
        <authorList>
            <consortium name="ELIXIR-Norway"/>
        </authorList>
    </citation>
    <scope>NUCLEOTIDE SEQUENCE [LARGE SCALE GENOMIC DNA]</scope>
</reference>
<organism evidence="2 3">
    <name type="scientific">Rangifer tarandus platyrhynchus</name>
    <name type="common">Svalbard reindeer</name>
    <dbReference type="NCBI Taxonomy" id="3082113"/>
    <lineage>
        <taxon>Eukaryota</taxon>
        <taxon>Metazoa</taxon>
        <taxon>Chordata</taxon>
        <taxon>Craniata</taxon>
        <taxon>Vertebrata</taxon>
        <taxon>Euteleostomi</taxon>
        <taxon>Mammalia</taxon>
        <taxon>Eutheria</taxon>
        <taxon>Laurasiatheria</taxon>
        <taxon>Artiodactyla</taxon>
        <taxon>Ruminantia</taxon>
        <taxon>Pecora</taxon>
        <taxon>Cervidae</taxon>
        <taxon>Odocoileinae</taxon>
        <taxon>Rangifer</taxon>
    </lineage>
</organism>
<evidence type="ECO:0000313" key="2">
    <source>
        <dbReference type="EMBL" id="CAI9177696.1"/>
    </source>
</evidence>
<accession>A0ABN8ZXH9</accession>
<proteinExistence type="predicted"/>
<keyword evidence="3" id="KW-1185">Reference proteome</keyword>
<name>A0ABN8ZXH9_RANTA</name>
<evidence type="ECO:0000256" key="1">
    <source>
        <dbReference type="SAM" id="MobiDB-lite"/>
    </source>
</evidence>